<name>A0A7H9BIW7_9NEIS</name>
<dbReference type="PANTHER" id="PTHR43022:SF1">
    <property type="entry name" value="PROTEIN SMF"/>
    <property type="match status" value="1"/>
</dbReference>
<dbReference type="InterPro" id="IPR003488">
    <property type="entry name" value="DprA"/>
</dbReference>
<dbReference type="Gene3D" id="3.40.50.450">
    <property type="match status" value="1"/>
</dbReference>
<dbReference type="Gene3D" id="1.10.10.10">
    <property type="entry name" value="Winged helix-like DNA-binding domain superfamily/Winged helix DNA-binding domain"/>
    <property type="match status" value="1"/>
</dbReference>
<dbReference type="InterPro" id="IPR041614">
    <property type="entry name" value="DprA_WH"/>
</dbReference>
<evidence type="ECO:0000259" key="3">
    <source>
        <dbReference type="Pfam" id="PF17782"/>
    </source>
</evidence>
<dbReference type="Proteomes" id="UP000509597">
    <property type="component" value="Chromosome"/>
</dbReference>
<dbReference type="NCBIfam" id="TIGR00732">
    <property type="entry name" value="dprA"/>
    <property type="match status" value="1"/>
</dbReference>
<comment type="similarity">
    <text evidence="1">Belongs to the DprA/Smf family.</text>
</comment>
<dbReference type="KEGG" id="chiz:HQ393_10270"/>
<evidence type="ECO:0000313" key="4">
    <source>
        <dbReference type="EMBL" id="QLG88595.1"/>
    </source>
</evidence>
<evidence type="ECO:0000259" key="2">
    <source>
        <dbReference type="Pfam" id="PF02481"/>
    </source>
</evidence>
<dbReference type="Pfam" id="PF02481">
    <property type="entry name" value="DNA_processg_A"/>
    <property type="match status" value="1"/>
</dbReference>
<gene>
    <name evidence="4" type="primary">dprA</name>
    <name evidence="4" type="ORF">HQ393_10270</name>
</gene>
<dbReference type="InterPro" id="IPR036388">
    <property type="entry name" value="WH-like_DNA-bd_sf"/>
</dbReference>
<dbReference type="EMBL" id="CP058627">
    <property type="protein sequence ID" value="QLG88595.1"/>
    <property type="molecule type" value="Genomic_DNA"/>
</dbReference>
<proteinExistence type="inferred from homology"/>
<dbReference type="PANTHER" id="PTHR43022">
    <property type="entry name" value="PROTEIN SMF"/>
    <property type="match status" value="1"/>
</dbReference>
<reference evidence="4 5" key="1">
    <citation type="submission" date="2020-07" db="EMBL/GenBank/DDBJ databases">
        <title>Complete genome sequence of Chitinibacter sp. 2T18.</title>
        <authorList>
            <person name="Bae J.-W."/>
            <person name="Choi J.-W."/>
        </authorList>
    </citation>
    <scope>NUCLEOTIDE SEQUENCE [LARGE SCALE GENOMIC DNA]</scope>
    <source>
        <strain evidence="4 5">2T18</strain>
    </source>
</reference>
<evidence type="ECO:0000313" key="5">
    <source>
        <dbReference type="Proteomes" id="UP000509597"/>
    </source>
</evidence>
<feature type="domain" description="Smf/DprA SLOG" evidence="2">
    <location>
        <begin position="83"/>
        <end position="291"/>
    </location>
</feature>
<dbReference type="GO" id="GO:0009294">
    <property type="term" value="P:DNA-mediated transformation"/>
    <property type="evidence" value="ECO:0007669"/>
    <property type="project" value="InterPro"/>
</dbReference>
<sequence length="374" mass="39310">MLDVNELIPWLRLSLVNGLGPRGQIQLLRALGEPVAIFAAPYDQLSLYVPPGVARAIVDAAQVENSALIDTTVDWLNAEGHSILTLADDRYPKKLLDLPDPPCVLYAKGDLTLLDCPALGIVGSRHATAQGIQNAQAFAKHLSEQGVTIISGLASGIDAAAHQGGLLGRGSSIAVVGTGLDRVYPASNRPLAHQLAAAGLILSELAIGSPPKAEHFPRRNRLIAALGLGCLVVEAALGSGSLITARQAVDLGREVFAIPGSIHSPVAKGCHYLIKNGAKLVESGADIFDELSAPLSLFSVPALAKKSSKEQVDQEDNSHPVLGEMGWDPVDFDLLVERTGLTSEALCAILLGLELEGQLSCLPGNRYQRLARAV</sequence>
<protein>
    <submittedName>
        <fullName evidence="4">DNA-protecting protein DprA</fullName>
    </submittedName>
</protein>
<evidence type="ECO:0000256" key="1">
    <source>
        <dbReference type="ARBA" id="ARBA00006525"/>
    </source>
</evidence>
<dbReference type="SUPFAM" id="SSF102405">
    <property type="entry name" value="MCP/YpsA-like"/>
    <property type="match status" value="1"/>
</dbReference>
<dbReference type="AlphaFoldDB" id="A0A7H9BIW7"/>
<dbReference type="Pfam" id="PF17782">
    <property type="entry name" value="WHD_DprA"/>
    <property type="match status" value="1"/>
</dbReference>
<feature type="domain" description="DprA winged helix" evidence="3">
    <location>
        <begin position="312"/>
        <end position="365"/>
    </location>
</feature>
<dbReference type="InterPro" id="IPR057666">
    <property type="entry name" value="DrpA_SLOG"/>
</dbReference>
<organism evidence="4 5">
    <name type="scientific">Chitinibacter bivalviorum</name>
    <dbReference type="NCBI Taxonomy" id="2739434"/>
    <lineage>
        <taxon>Bacteria</taxon>
        <taxon>Pseudomonadati</taxon>
        <taxon>Pseudomonadota</taxon>
        <taxon>Betaproteobacteria</taxon>
        <taxon>Neisseriales</taxon>
        <taxon>Chitinibacteraceae</taxon>
        <taxon>Chitinibacter</taxon>
    </lineage>
</organism>
<accession>A0A7H9BIW7</accession>
<keyword evidence="5" id="KW-1185">Reference proteome</keyword>